<dbReference type="CDD" id="cd07377">
    <property type="entry name" value="WHTH_GntR"/>
    <property type="match status" value="1"/>
</dbReference>
<proteinExistence type="predicted"/>
<dbReference type="InterPro" id="IPR036390">
    <property type="entry name" value="WH_DNA-bd_sf"/>
</dbReference>
<evidence type="ECO:0000313" key="5">
    <source>
        <dbReference type="EMBL" id="MFB9328329.1"/>
    </source>
</evidence>
<dbReference type="Proteomes" id="UP001589747">
    <property type="component" value="Unassembled WGS sequence"/>
</dbReference>
<feature type="domain" description="HTH gntR-type" evidence="4">
    <location>
        <begin position="7"/>
        <end position="75"/>
    </location>
</feature>
<evidence type="ECO:0000256" key="2">
    <source>
        <dbReference type="ARBA" id="ARBA00023125"/>
    </source>
</evidence>
<gene>
    <name evidence="5" type="ORF">ACFFSY_20560</name>
</gene>
<dbReference type="InterPro" id="IPR046335">
    <property type="entry name" value="LacI/GalR-like_sensor"/>
</dbReference>
<dbReference type="CDD" id="cd06267">
    <property type="entry name" value="PBP1_LacI_sugar_binding-like"/>
    <property type="match status" value="1"/>
</dbReference>
<dbReference type="SUPFAM" id="SSF53822">
    <property type="entry name" value="Periplasmic binding protein-like I"/>
    <property type="match status" value="1"/>
</dbReference>
<dbReference type="InterPro" id="IPR028082">
    <property type="entry name" value="Peripla_BP_I"/>
</dbReference>
<comment type="caution">
    <text evidence="5">The sequence shown here is derived from an EMBL/GenBank/DDBJ whole genome shotgun (WGS) entry which is preliminary data.</text>
</comment>
<dbReference type="SMART" id="SM00345">
    <property type="entry name" value="HTH_GNTR"/>
    <property type="match status" value="1"/>
</dbReference>
<evidence type="ECO:0000256" key="3">
    <source>
        <dbReference type="ARBA" id="ARBA00023163"/>
    </source>
</evidence>
<dbReference type="PANTHER" id="PTHR30146">
    <property type="entry name" value="LACI-RELATED TRANSCRIPTIONAL REPRESSOR"/>
    <property type="match status" value="1"/>
</dbReference>
<protein>
    <submittedName>
        <fullName evidence="5">GntR family transcriptional regulator</fullName>
    </submittedName>
</protein>
<dbReference type="RefSeq" id="WP_377497515.1">
    <property type="nucleotide sequence ID" value="NZ_JBHMDO010000033.1"/>
</dbReference>
<dbReference type="Gene3D" id="3.40.50.2300">
    <property type="match status" value="2"/>
</dbReference>
<keyword evidence="6" id="KW-1185">Reference proteome</keyword>
<dbReference type="Pfam" id="PF13377">
    <property type="entry name" value="Peripla_BP_3"/>
    <property type="match status" value="1"/>
</dbReference>
<dbReference type="PROSITE" id="PS50949">
    <property type="entry name" value="HTH_GNTR"/>
    <property type="match status" value="1"/>
</dbReference>
<evidence type="ECO:0000256" key="1">
    <source>
        <dbReference type="ARBA" id="ARBA00023015"/>
    </source>
</evidence>
<name>A0ABV5KSY5_9BACL</name>
<dbReference type="EMBL" id="JBHMDO010000033">
    <property type="protein sequence ID" value="MFB9328329.1"/>
    <property type="molecule type" value="Genomic_DNA"/>
</dbReference>
<accession>A0ABV5KSY5</accession>
<keyword evidence="2" id="KW-0238">DNA-binding</keyword>
<dbReference type="InterPro" id="IPR000524">
    <property type="entry name" value="Tscrpt_reg_HTH_GntR"/>
</dbReference>
<organism evidence="5 6">
    <name type="scientific">Paenibacillus aurantiacus</name>
    <dbReference type="NCBI Taxonomy" id="1936118"/>
    <lineage>
        <taxon>Bacteria</taxon>
        <taxon>Bacillati</taxon>
        <taxon>Bacillota</taxon>
        <taxon>Bacilli</taxon>
        <taxon>Bacillales</taxon>
        <taxon>Paenibacillaceae</taxon>
        <taxon>Paenibacillus</taxon>
    </lineage>
</organism>
<dbReference type="SUPFAM" id="SSF46785">
    <property type="entry name" value="Winged helix' DNA-binding domain"/>
    <property type="match status" value="1"/>
</dbReference>
<keyword evidence="3" id="KW-0804">Transcription</keyword>
<evidence type="ECO:0000259" key="4">
    <source>
        <dbReference type="PROSITE" id="PS50949"/>
    </source>
</evidence>
<reference evidence="5 6" key="1">
    <citation type="submission" date="2024-09" db="EMBL/GenBank/DDBJ databases">
        <authorList>
            <person name="Sun Q."/>
            <person name="Mori K."/>
        </authorList>
    </citation>
    <scope>NUCLEOTIDE SEQUENCE [LARGE SCALE GENOMIC DNA]</scope>
    <source>
        <strain evidence="5 6">TISTR 2452</strain>
    </source>
</reference>
<sequence length="396" mass="43481">MNTNDRVPLYQKIQDYIRELIDTEGLKEGERIPTEKELMERFNVSKITVVNALTGLANEKIITRVPGRGSFVSDKKAADHGASSSAAAASALSAQAGGGSKSLAEGGGRTGIIGLVMPSIYDFFAIRLLDGVSTALEEEGYRIMILLSGGVLEKEKEAIKTLKAIGAEGLLIFPVDEEQYNEEILAMKFTGFPFVLIDRYLPGVETHYIAADGRLGTSLAVEHLWELGHREIAICSDSPLQTVTVQERIEGYMSTLKTKGALINPAHMITDFTVENVNLQDMKSHPLYRYIANQMATAYITLNGRLAVQIYQMAKQAGLDVPGDVSIVSFDDPTSIVEEFSSFTHIKQFEYEIGFRAAEKLIEIIQEDGKPSGKFTKTLLEPELAVRQTSGPPRRS</sequence>
<dbReference type="PANTHER" id="PTHR30146:SF109">
    <property type="entry name" value="HTH-TYPE TRANSCRIPTIONAL REGULATOR GALS"/>
    <property type="match status" value="1"/>
</dbReference>
<evidence type="ECO:0000313" key="6">
    <source>
        <dbReference type="Proteomes" id="UP001589747"/>
    </source>
</evidence>
<dbReference type="Pfam" id="PF00392">
    <property type="entry name" value="GntR"/>
    <property type="match status" value="1"/>
</dbReference>
<dbReference type="InterPro" id="IPR036388">
    <property type="entry name" value="WH-like_DNA-bd_sf"/>
</dbReference>
<keyword evidence="1" id="KW-0805">Transcription regulation</keyword>
<dbReference type="Gene3D" id="1.10.10.10">
    <property type="entry name" value="Winged helix-like DNA-binding domain superfamily/Winged helix DNA-binding domain"/>
    <property type="match status" value="1"/>
</dbReference>